<name>A0A392QRK5_9FABA</name>
<evidence type="ECO:0000313" key="2">
    <source>
        <dbReference type="EMBL" id="MCI26888.1"/>
    </source>
</evidence>
<dbReference type="EMBL" id="LXQA010155967">
    <property type="protein sequence ID" value="MCI26888.1"/>
    <property type="molecule type" value="Genomic_DNA"/>
</dbReference>
<keyword evidence="3" id="KW-1185">Reference proteome</keyword>
<accession>A0A392QRK5</accession>
<feature type="non-terminal residue" evidence="2">
    <location>
        <position position="97"/>
    </location>
</feature>
<feature type="region of interest" description="Disordered" evidence="1">
    <location>
        <begin position="1"/>
        <end position="24"/>
    </location>
</feature>
<reference evidence="2 3" key="1">
    <citation type="journal article" date="2018" name="Front. Plant Sci.">
        <title>Red Clover (Trifolium pratense) and Zigzag Clover (T. medium) - A Picture of Genomic Similarities and Differences.</title>
        <authorList>
            <person name="Dluhosova J."/>
            <person name="Istvanek J."/>
            <person name="Nedelnik J."/>
            <person name="Repkova J."/>
        </authorList>
    </citation>
    <scope>NUCLEOTIDE SEQUENCE [LARGE SCALE GENOMIC DNA]</scope>
    <source>
        <strain evidence="3">cv. 10/8</strain>
        <tissue evidence="2">Leaf</tissue>
    </source>
</reference>
<proteinExistence type="predicted"/>
<feature type="region of interest" description="Disordered" evidence="1">
    <location>
        <begin position="56"/>
        <end position="97"/>
    </location>
</feature>
<dbReference type="Proteomes" id="UP000265520">
    <property type="component" value="Unassembled WGS sequence"/>
</dbReference>
<organism evidence="2 3">
    <name type="scientific">Trifolium medium</name>
    <dbReference type="NCBI Taxonomy" id="97028"/>
    <lineage>
        <taxon>Eukaryota</taxon>
        <taxon>Viridiplantae</taxon>
        <taxon>Streptophyta</taxon>
        <taxon>Embryophyta</taxon>
        <taxon>Tracheophyta</taxon>
        <taxon>Spermatophyta</taxon>
        <taxon>Magnoliopsida</taxon>
        <taxon>eudicotyledons</taxon>
        <taxon>Gunneridae</taxon>
        <taxon>Pentapetalae</taxon>
        <taxon>rosids</taxon>
        <taxon>fabids</taxon>
        <taxon>Fabales</taxon>
        <taxon>Fabaceae</taxon>
        <taxon>Papilionoideae</taxon>
        <taxon>50 kb inversion clade</taxon>
        <taxon>NPAAA clade</taxon>
        <taxon>Hologalegina</taxon>
        <taxon>IRL clade</taxon>
        <taxon>Trifolieae</taxon>
        <taxon>Trifolium</taxon>
    </lineage>
</organism>
<feature type="non-terminal residue" evidence="2">
    <location>
        <position position="1"/>
    </location>
</feature>
<comment type="caution">
    <text evidence="2">The sequence shown here is derived from an EMBL/GenBank/DDBJ whole genome shotgun (WGS) entry which is preliminary data.</text>
</comment>
<dbReference type="AlphaFoldDB" id="A0A392QRK5"/>
<protein>
    <submittedName>
        <fullName evidence="2">Uncharacterized protein</fullName>
    </submittedName>
</protein>
<evidence type="ECO:0000313" key="3">
    <source>
        <dbReference type="Proteomes" id="UP000265520"/>
    </source>
</evidence>
<sequence>SAGNSEDGSDEKGKQSNDHSDSLSVAQDLMSKFSETAPNFNGASISNIAGNLNLKDETREIPDLKIPSTLTESDPKLLGQPENGVEKTEVVDLEDVQ</sequence>
<feature type="compositionally biased region" description="Basic and acidic residues" evidence="1">
    <location>
        <begin position="10"/>
        <end position="21"/>
    </location>
</feature>
<evidence type="ECO:0000256" key="1">
    <source>
        <dbReference type="SAM" id="MobiDB-lite"/>
    </source>
</evidence>